<evidence type="ECO:0000256" key="1">
    <source>
        <dbReference type="SAM" id="MobiDB-lite"/>
    </source>
</evidence>
<name>J9H8A8_9ZZZZ</name>
<comment type="caution">
    <text evidence="2">The sequence shown here is derived from an EMBL/GenBank/DDBJ whole genome shotgun (WGS) entry which is preliminary data.</text>
</comment>
<reference evidence="2" key="1">
    <citation type="journal article" date="2012" name="PLoS ONE">
        <title>Gene sets for utilization of primary and secondary nutrition supplies in the distal gut of endangered iberian lynx.</title>
        <authorList>
            <person name="Alcaide M."/>
            <person name="Messina E."/>
            <person name="Richter M."/>
            <person name="Bargiela R."/>
            <person name="Peplies J."/>
            <person name="Huws S.A."/>
            <person name="Newbold C.J."/>
            <person name="Golyshin P.N."/>
            <person name="Simon M.A."/>
            <person name="Lopez G."/>
            <person name="Yakimov M.M."/>
            <person name="Ferrer M."/>
        </authorList>
    </citation>
    <scope>NUCLEOTIDE SEQUENCE</scope>
</reference>
<sequence>MDNQEKQAINQPENQPKKTG</sequence>
<accession>J9H8A8</accession>
<gene>
    <name evidence="2" type="ORF">EVA_00853</name>
</gene>
<dbReference type="AlphaFoldDB" id="J9H8A8"/>
<feature type="non-terminal residue" evidence="2">
    <location>
        <position position="20"/>
    </location>
</feature>
<organism evidence="2">
    <name type="scientific">gut metagenome</name>
    <dbReference type="NCBI Taxonomy" id="749906"/>
    <lineage>
        <taxon>unclassified sequences</taxon>
        <taxon>metagenomes</taxon>
        <taxon>organismal metagenomes</taxon>
    </lineage>
</organism>
<protein>
    <submittedName>
        <fullName evidence="2">Uncharacterized protein</fullName>
    </submittedName>
</protein>
<feature type="region of interest" description="Disordered" evidence="1">
    <location>
        <begin position="1"/>
        <end position="20"/>
    </location>
</feature>
<proteinExistence type="predicted"/>
<dbReference type="EMBL" id="AMCI01000147">
    <property type="protein sequence ID" value="EJX10615.1"/>
    <property type="molecule type" value="Genomic_DNA"/>
</dbReference>
<evidence type="ECO:0000313" key="2">
    <source>
        <dbReference type="EMBL" id="EJX10615.1"/>
    </source>
</evidence>